<keyword evidence="1" id="KW-1133">Transmembrane helix</keyword>
<evidence type="ECO:0000313" key="2">
    <source>
        <dbReference type="EMBL" id="KAK4118395.1"/>
    </source>
</evidence>
<dbReference type="Proteomes" id="UP001302602">
    <property type="component" value="Unassembled WGS sequence"/>
</dbReference>
<accession>A0AAN6TPR9</accession>
<protein>
    <submittedName>
        <fullName evidence="2">Uncharacterized protein</fullName>
    </submittedName>
</protein>
<feature type="transmembrane region" description="Helical" evidence="1">
    <location>
        <begin position="114"/>
        <end position="137"/>
    </location>
</feature>
<comment type="caution">
    <text evidence="2">The sequence shown here is derived from an EMBL/GenBank/DDBJ whole genome shotgun (WGS) entry which is preliminary data.</text>
</comment>
<proteinExistence type="predicted"/>
<keyword evidence="3" id="KW-1185">Reference proteome</keyword>
<feature type="transmembrane region" description="Helical" evidence="1">
    <location>
        <begin position="6"/>
        <end position="28"/>
    </location>
</feature>
<name>A0AAN6TPR9_9PEZI</name>
<keyword evidence="1" id="KW-0812">Transmembrane</keyword>
<dbReference type="EMBL" id="MU853269">
    <property type="protein sequence ID" value="KAK4118395.1"/>
    <property type="molecule type" value="Genomic_DNA"/>
</dbReference>
<dbReference type="RefSeq" id="XP_062642168.1">
    <property type="nucleotide sequence ID" value="XM_062787063.1"/>
</dbReference>
<dbReference type="GeneID" id="87823833"/>
<evidence type="ECO:0000313" key="3">
    <source>
        <dbReference type="Proteomes" id="UP001302602"/>
    </source>
</evidence>
<organism evidence="2 3">
    <name type="scientific">Parathielavia appendiculata</name>
    <dbReference type="NCBI Taxonomy" id="2587402"/>
    <lineage>
        <taxon>Eukaryota</taxon>
        <taxon>Fungi</taxon>
        <taxon>Dikarya</taxon>
        <taxon>Ascomycota</taxon>
        <taxon>Pezizomycotina</taxon>
        <taxon>Sordariomycetes</taxon>
        <taxon>Sordariomycetidae</taxon>
        <taxon>Sordariales</taxon>
        <taxon>Chaetomiaceae</taxon>
        <taxon>Parathielavia</taxon>
    </lineage>
</organism>
<evidence type="ECO:0000256" key="1">
    <source>
        <dbReference type="SAM" id="Phobius"/>
    </source>
</evidence>
<gene>
    <name evidence="2" type="ORF">N657DRAFT_373716</name>
</gene>
<reference evidence="2" key="2">
    <citation type="submission" date="2023-05" db="EMBL/GenBank/DDBJ databases">
        <authorList>
            <consortium name="Lawrence Berkeley National Laboratory"/>
            <person name="Steindorff A."/>
            <person name="Hensen N."/>
            <person name="Bonometti L."/>
            <person name="Westerberg I."/>
            <person name="Brannstrom I.O."/>
            <person name="Guillou S."/>
            <person name="Cros-Aarteil S."/>
            <person name="Calhoun S."/>
            <person name="Haridas S."/>
            <person name="Kuo A."/>
            <person name="Mondo S."/>
            <person name="Pangilinan J."/>
            <person name="Riley R."/>
            <person name="Labutti K."/>
            <person name="Andreopoulos B."/>
            <person name="Lipzen A."/>
            <person name="Chen C."/>
            <person name="Yanf M."/>
            <person name="Daum C."/>
            <person name="Ng V."/>
            <person name="Clum A."/>
            <person name="Ohm R."/>
            <person name="Martin F."/>
            <person name="Silar P."/>
            <person name="Natvig D."/>
            <person name="Lalanne C."/>
            <person name="Gautier V."/>
            <person name="Ament-Velasquez S.L."/>
            <person name="Kruys A."/>
            <person name="Hutchinson M.I."/>
            <person name="Powell A.J."/>
            <person name="Barry K."/>
            <person name="Miller A.N."/>
            <person name="Grigoriev I.V."/>
            <person name="Debuchy R."/>
            <person name="Gladieux P."/>
            <person name="Thoren M.H."/>
            <person name="Johannesson H."/>
        </authorList>
    </citation>
    <scope>NUCLEOTIDE SEQUENCE</scope>
    <source>
        <strain evidence="2">CBS 731.68</strain>
    </source>
</reference>
<dbReference type="AlphaFoldDB" id="A0AAN6TPR9"/>
<reference evidence="2" key="1">
    <citation type="journal article" date="2023" name="Mol. Phylogenet. Evol.">
        <title>Genome-scale phylogeny and comparative genomics of the fungal order Sordariales.</title>
        <authorList>
            <person name="Hensen N."/>
            <person name="Bonometti L."/>
            <person name="Westerberg I."/>
            <person name="Brannstrom I.O."/>
            <person name="Guillou S."/>
            <person name="Cros-Aarteil S."/>
            <person name="Calhoun S."/>
            <person name="Haridas S."/>
            <person name="Kuo A."/>
            <person name="Mondo S."/>
            <person name="Pangilinan J."/>
            <person name="Riley R."/>
            <person name="LaButti K."/>
            <person name="Andreopoulos B."/>
            <person name="Lipzen A."/>
            <person name="Chen C."/>
            <person name="Yan M."/>
            <person name="Daum C."/>
            <person name="Ng V."/>
            <person name="Clum A."/>
            <person name="Steindorff A."/>
            <person name="Ohm R.A."/>
            <person name="Martin F."/>
            <person name="Silar P."/>
            <person name="Natvig D.O."/>
            <person name="Lalanne C."/>
            <person name="Gautier V."/>
            <person name="Ament-Velasquez S.L."/>
            <person name="Kruys A."/>
            <person name="Hutchinson M.I."/>
            <person name="Powell A.J."/>
            <person name="Barry K."/>
            <person name="Miller A.N."/>
            <person name="Grigoriev I.V."/>
            <person name="Debuchy R."/>
            <person name="Gladieux P."/>
            <person name="Hiltunen Thoren M."/>
            <person name="Johannesson H."/>
        </authorList>
    </citation>
    <scope>NUCLEOTIDE SEQUENCE</scope>
    <source>
        <strain evidence="2">CBS 731.68</strain>
    </source>
</reference>
<keyword evidence="1" id="KW-0472">Membrane</keyword>
<feature type="transmembrane region" description="Helical" evidence="1">
    <location>
        <begin position="40"/>
        <end position="66"/>
    </location>
</feature>
<sequence length="198" mass="21572">MVCVLVTGYLWCLGALCLSFFTFGSPLHPARVWLLFCIDIFLRAGTFNLCLGLGALFLGLSVSIIIRSGCYYPLAALDHLSRVVLLFRHCGSRRQKATRLSPSLPLGDTPHTSLIAASVAIGVPALLFLYLGLFPLIKELPDTDLSMRELDQAATLAGGGIAAPVNTWQLHRAAAFRSRTGYKRLSRETRDSHLASLV</sequence>